<dbReference type="SMART" id="SM01199">
    <property type="entry name" value="FDF"/>
    <property type="match status" value="1"/>
</dbReference>
<dbReference type="OrthoDB" id="21539at2759"/>
<dbReference type="InterPro" id="IPR019050">
    <property type="entry name" value="FDF_dom"/>
</dbReference>
<dbReference type="InterPro" id="IPR025761">
    <property type="entry name" value="FFD_box"/>
</dbReference>
<feature type="compositionally biased region" description="Gly residues" evidence="2">
    <location>
        <begin position="588"/>
        <end position="617"/>
    </location>
</feature>
<feature type="compositionally biased region" description="Polar residues" evidence="2">
    <location>
        <begin position="394"/>
        <end position="404"/>
    </location>
</feature>
<feature type="region of interest" description="Disordered" evidence="2">
    <location>
        <begin position="160"/>
        <end position="179"/>
    </location>
</feature>
<feature type="region of interest" description="Disordered" evidence="2">
    <location>
        <begin position="588"/>
        <end position="626"/>
    </location>
</feature>
<gene>
    <name evidence="5" type="ORF">CJ030_MR6G021646</name>
</gene>
<dbReference type="AlphaFoldDB" id="A0A6A1VEL1"/>
<accession>A0A6A1VEL1</accession>
<dbReference type="InterPro" id="IPR010920">
    <property type="entry name" value="LSM_dom_sf"/>
</dbReference>
<dbReference type="InterPro" id="IPR025762">
    <property type="entry name" value="DFDF"/>
</dbReference>
<dbReference type="EMBL" id="RXIC02000024">
    <property type="protein sequence ID" value="KAB1211164.1"/>
    <property type="molecule type" value="Genomic_DNA"/>
</dbReference>
<organism evidence="5 6">
    <name type="scientific">Morella rubra</name>
    <name type="common">Chinese bayberry</name>
    <dbReference type="NCBI Taxonomy" id="262757"/>
    <lineage>
        <taxon>Eukaryota</taxon>
        <taxon>Viridiplantae</taxon>
        <taxon>Streptophyta</taxon>
        <taxon>Embryophyta</taxon>
        <taxon>Tracheophyta</taxon>
        <taxon>Spermatophyta</taxon>
        <taxon>Magnoliopsida</taxon>
        <taxon>eudicotyledons</taxon>
        <taxon>Gunneridae</taxon>
        <taxon>Pentapetalae</taxon>
        <taxon>rosids</taxon>
        <taxon>fabids</taxon>
        <taxon>Fagales</taxon>
        <taxon>Myricaceae</taxon>
        <taxon>Morella</taxon>
    </lineage>
</organism>
<feature type="short sequence motif" description="FFD box" evidence="1">
    <location>
        <begin position="541"/>
        <end position="556"/>
    </location>
</feature>
<feature type="domain" description="FFD box profile" evidence="4">
    <location>
        <begin position="541"/>
        <end position="556"/>
    </location>
</feature>
<evidence type="ECO:0000256" key="1">
    <source>
        <dbReference type="PROSITE-ProRule" id="PRU00846"/>
    </source>
</evidence>
<dbReference type="GO" id="GO:0034063">
    <property type="term" value="P:stress granule assembly"/>
    <property type="evidence" value="ECO:0007669"/>
    <property type="project" value="TreeGrafter"/>
</dbReference>
<feature type="compositionally biased region" description="Polar residues" evidence="2">
    <location>
        <begin position="415"/>
        <end position="426"/>
    </location>
</feature>
<evidence type="ECO:0000256" key="2">
    <source>
        <dbReference type="SAM" id="MobiDB-lite"/>
    </source>
</evidence>
<sequence>MAAAAATEAPRSSSGSADSYIGSLISLTSKSEIRYEGVLFDINTEESSIGLRNGISNGLHVYKCNGWVLLSGSVLSWGSVRSFGTEGRKKDGPQLPPSDKIYEYILFRGSDIRPIYTVELPPDAIFGASIWLQDLQVKSSPPVQTTTIHHDPAIIQSHYPQAAAASTSLPPPGTATVPDLSALSAHTSQMGLPRPTFHGNLPLYQPSGSLAPWGSSPTPQTSNVSGLAMPMYWQGYYGSPGFQAQQQSLLRPPPGLSMPPSMHQAMQYPAMSAALPSGSSNLPVPPLLESPSPLLPTFSLGTLNSLSSMPPVHSSSQVSDSSTTLITNKASTQTLSTATQSTSLPLVSPLTPGFDKTAASSLASDKPIIPSSVMPFATISESATAVAGTSSSSLNEGATPSLVTPDQLLQPVRPTGSSSQPSQTAQRDVRVVQVSSLELPLSTAVPEAQEPILPLPSYSDNKLHGAPIHPHTSRGGRERGRGAISRSVTRFTEEFDFIAMNEKFNKDEVWGDLVKSNKAQEDADNPVRVADGGVSKCEVNPVYVKDDFFDSLSCDARDRESRNGRTKFSEQLRKDSETFGYVPRYWGGRGGGRGPGRGGWSRGGYYGRGYGHAGRGQGQSYSSRPT</sequence>
<proteinExistence type="predicted"/>
<dbReference type="Proteomes" id="UP000516437">
    <property type="component" value="Chromosome 6"/>
</dbReference>
<reference evidence="5 6" key="1">
    <citation type="journal article" date="2019" name="Plant Biotechnol. J.">
        <title>The red bayberry genome and genetic basis of sex determination.</title>
        <authorList>
            <person name="Jia H.M."/>
            <person name="Jia H.J."/>
            <person name="Cai Q.L."/>
            <person name="Wang Y."/>
            <person name="Zhao H.B."/>
            <person name="Yang W.F."/>
            <person name="Wang G.Y."/>
            <person name="Li Y.H."/>
            <person name="Zhan D.L."/>
            <person name="Shen Y.T."/>
            <person name="Niu Q.F."/>
            <person name="Chang L."/>
            <person name="Qiu J."/>
            <person name="Zhao L."/>
            <person name="Xie H.B."/>
            <person name="Fu W.Y."/>
            <person name="Jin J."/>
            <person name="Li X.W."/>
            <person name="Jiao Y."/>
            <person name="Zhou C.C."/>
            <person name="Tu T."/>
            <person name="Chai C.Y."/>
            <person name="Gao J.L."/>
            <person name="Fan L.J."/>
            <person name="van de Weg E."/>
            <person name="Wang J.Y."/>
            <person name="Gao Z.S."/>
        </authorList>
    </citation>
    <scope>NUCLEOTIDE SEQUENCE [LARGE SCALE GENOMIC DNA]</scope>
    <source>
        <tissue evidence="5">Leaves</tissue>
    </source>
</reference>
<dbReference type="SUPFAM" id="SSF50182">
    <property type="entry name" value="Sm-like ribonucleoproteins"/>
    <property type="match status" value="2"/>
</dbReference>
<dbReference type="Pfam" id="PF09532">
    <property type="entry name" value="FDF"/>
    <property type="match status" value="1"/>
</dbReference>
<dbReference type="Gene3D" id="2.30.30.100">
    <property type="match status" value="1"/>
</dbReference>
<evidence type="ECO:0000259" key="3">
    <source>
        <dbReference type="PROSITE" id="PS51512"/>
    </source>
</evidence>
<dbReference type="Pfam" id="PF12701">
    <property type="entry name" value="LSM14"/>
    <property type="match status" value="1"/>
</dbReference>
<dbReference type="GO" id="GO:0003729">
    <property type="term" value="F:mRNA binding"/>
    <property type="evidence" value="ECO:0007669"/>
    <property type="project" value="TreeGrafter"/>
</dbReference>
<name>A0A6A1VEL1_9ROSI</name>
<feature type="domain" description="DFDF" evidence="3">
    <location>
        <begin position="483"/>
        <end position="519"/>
    </location>
</feature>
<dbReference type="CDD" id="cd01736">
    <property type="entry name" value="LSm14_N"/>
    <property type="match status" value="1"/>
</dbReference>
<dbReference type="GO" id="GO:0033962">
    <property type="term" value="P:P-body assembly"/>
    <property type="evidence" value="ECO:0007669"/>
    <property type="project" value="TreeGrafter"/>
</dbReference>
<dbReference type="InterPro" id="IPR025609">
    <property type="entry name" value="Lsm14-like_N"/>
</dbReference>
<dbReference type="PANTHER" id="PTHR13586">
    <property type="entry name" value="SCD6 PROTEIN-RELATED"/>
    <property type="match status" value="1"/>
</dbReference>
<dbReference type="PANTHER" id="PTHR13586:SF16">
    <property type="entry name" value="PROTEIN DECAPPING 5-LIKE"/>
    <property type="match status" value="1"/>
</dbReference>
<protein>
    <submittedName>
        <fullName evidence="5">Protein decapping 5</fullName>
    </submittedName>
</protein>
<evidence type="ECO:0000313" key="6">
    <source>
        <dbReference type="Proteomes" id="UP000516437"/>
    </source>
</evidence>
<dbReference type="PROSITE" id="PS51513">
    <property type="entry name" value="FFD"/>
    <property type="match status" value="1"/>
</dbReference>
<dbReference type="SMART" id="SM01271">
    <property type="entry name" value="LSM14"/>
    <property type="match status" value="1"/>
</dbReference>
<comment type="caution">
    <text evidence="5">The sequence shown here is derived from an EMBL/GenBank/DDBJ whole genome shotgun (WGS) entry which is preliminary data.</text>
</comment>
<evidence type="ECO:0000259" key="4">
    <source>
        <dbReference type="PROSITE" id="PS51513"/>
    </source>
</evidence>
<dbReference type="GO" id="GO:0000932">
    <property type="term" value="C:P-body"/>
    <property type="evidence" value="ECO:0007669"/>
    <property type="project" value="TreeGrafter"/>
</dbReference>
<feature type="region of interest" description="Disordered" evidence="2">
    <location>
        <begin position="390"/>
        <end position="428"/>
    </location>
</feature>
<evidence type="ECO:0000313" key="5">
    <source>
        <dbReference type="EMBL" id="KAB1211164.1"/>
    </source>
</evidence>
<keyword evidence="6" id="KW-1185">Reference proteome</keyword>
<dbReference type="PROSITE" id="PS51512">
    <property type="entry name" value="DFDF"/>
    <property type="match status" value="1"/>
</dbReference>